<evidence type="ECO:0000313" key="2">
    <source>
        <dbReference type="Proteomes" id="UP001190700"/>
    </source>
</evidence>
<dbReference type="Proteomes" id="UP001190700">
    <property type="component" value="Unassembled WGS sequence"/>
</dbReference>
<proteinExistence type="predicted"/>
<organism evidence="1 2">
    <name type="scientific">Cymbomonas tetramitiformis</name>
    <dbReference type="NCBI Taxonomy" id="36881"/>
    <lineage>
        <taxon>Eukaryota</taxon>
        <taxon>Viridiplantae</taxon>
        <taxon>Chlorophyta</taxon>
        <taxon>Pyramimonadophyceae</taxon>
        <taxon>Pyramimonadales</taxon>
        <taxon>Pyramimonadaceae</taxon>
        <taxon>Cymbomonas</taxon>
    </lineage>
</organism>
<sequence>MMSRRDSRSANQSDWTSSRVNMDSVVEKYVTETSANKSSVSVRGAVHELARHPSIEAIEPEIYACLAEQAKALRDFTRRPHHATFCRPTMPHSCVVKCKPLIEISRKEAAIKQWLLAYRAMVGTLGIVSLKDMSDDFEKTGAFKWYDVEDFSGLLMGPLREHHLVQELFVDEFGEIGSLQEHNLLTSDAIWNDLNAFRLECQPDRVDFKIFEKWWENKQKVEVPSGPSTLKQAGISLRQRGIPLLISLQNDALKIFRQRIENIKENFVAKKLEVAEKEFSDEIRELQSGDPLVEDKVSNFIKLWQGLKRVEMSEGLALLQVWVQLYIGDTHVAASPKLQVVWAALVHLLRVTNSERSPANEAAVNSDSASLFAPDAQGDLAAVTVAMRDVQAQVGIYPAYPEYMC</sequence>
<keyword evidence="2" id="KW-1185">Reference proteome</keyword>
<dbReference type="EMBL" id="LGRX02007501">
    <property type="protein sequence ID" value="KAK3274875.1"/>
    <property type="molecule type" value="Genomic_DNA"/>
</dbReference>
<evidence type="ECO:0000313" key="1">
    <source>
        <dbReference type="EMBL" id="KAK3274875.1"/>
    </source>
</evidence>
<name>A0AAE0GBG0_9CHLO</name>
<reference evidence="1 2" key="1">
    <citation type="journal article" date="2015" name="Genome Biol. Evol.">
        <title>Comparative Genomics of a Bacterivorous Green Alga Reveals Evolutionary Causalities and Consequences of Phago-Mixotrophic Mode of Nutrition.</title>
        <authorList>
            <person name="Burns J.A."/>
            <person name="Paasch A."/>
            <person name="Narechania A."/>
            <person name="Kim E."/>
        </authorList>
    </citation>
    <scope>NUCLEOTIDE SEQUENCE [LARGE SCALE GENOMIC DNA]</scope>
    <source>
        <strain evidence="1 2">PLY_AMNH</strain>
    </source>
</reference>
<gene>
    <name evidence="1" type="ORF">CYMTET_16964</name>
</gene>
<comment type="caution">
    <text evidence="1">The sequence shown here is derived from an EMBL/GenBank/DDBJ whole genome shotgun (WGS) entry which is preliminary data.</text>
</comment>
<protein>
    <submittedName>
        <fullName evidence="1">Uncharacterized protein</fullName>
    </submittedName>
</protein>
<dbReference type="AlphaFoldDB" id="A0AAE0GBG0"/>
<accession>A0AAE0GBG0</accession>